<proteinExistence type="predicted"/>
<evidence type="ECO:0000313" key="2">
    <source>
        <dbReference type="Proteomes" id="UP001190466"/>
    </source>
</evidence>
<dbReference type="RefSeq" id="WP_316515059.1">
    <property type="nucleotide sequence ID" value="NZ_OY726395.1"/>
</dbReference>
<sequence>MTQQQLSIEPLGDHDYLVWVGVAEDIDDTAVTLRVRADPDVVHQISGSEADDKRVIAATIAYLTARQRADDLPGDLDLQDVAGFYDDYVELLQAQLQG</sequence>
<evidence type="ECO:0000313" key="1">
    <source>
        <dbReference type="EMBL" id="CAJ1580646.1"/>
    </source>
</evidence>
<keyword evidence="2" id="KW-1185">Reference proteome</keyword>
<gene>
    <name evidence="1" type="ORF">MU0050_001147</name>
</gene>
<accession>A0ABM9MAU8</accession>
<name>A0ABM9MAU8_9MYCO</name>
<protein>
    <submittedName>
        <fullName evidence="1">Uncharacterized protein</fullName>
    </submittedName>
</protein>
<reference evidence="1 2" key="1">
    <citation type="submission" date="2023-08" db="EMBL/GenBank/DDBJ databases">
        <authorList>
            <person name="Folkvardsen B D."/>
            <person name="Norman A."/>
        </authorList>
    </citation>
    <scope>NUCLEOTIDE SEQUENCE [LARGE SCALE GENOMIC DNA]</scope>
    <source>
        <strain evidence="1 2">Mu0050</strain>
    </source>
</reference>
<dbReference type="Proteomes" id="UP001190466">
    <property type="component" value="Chromosome"/>
</dbReference>
<organism evidence="1 2">
    <name type="scientific">[Mycobacterium] wendilense</name>
    <dbReference type="NCBI Taxonomy" id="3064284"/>
    <lineage>
        <taxon>Bacteria</taxon>
        <taxon>Bacillati</taxon>
        <taxon>Actinomycetota</taxon>
        <taxon>Actinomycetes</taxon>
        <taxon>Mycobacteriales</taxon>
        <taxon>Mycobacteriaceae</taxon>
        <taxon>Mycolicibacter</taxon>
    </lineage>
</organism>
<dbReference type="EMBL" id="OY726395">
    <property type="protein sequence ID" value="CAJ1580646.1"/>
    <property type="molecule type" value="Genomic_DNA"/>
</dbReference>